<name>A0AAV1R6S7_9ROSI</name>
<evidence type="ECO:0000313" key="2">
    <source>
        <dbReference type="Proteomes" id="UP001314170"/>
    </source>
</evidence>
<dbReference type="AlphaFoldDB" id="A0AAV1R6S7"/>
<protein>
    <submittedName>
        <fullName evidence="1">Uncharacterized protein</fullName>
    </submittedName>
</protein>
<proteinExistence type="predicted"/>
<comment type="caution">
    <text evidence="1">The sequence shown here is derived from an EMBL/GenBank/DDBJ whole genome shotgun (WGS) entry which is preliminary data.</text>
</comment>
<dbReference type="Proteomes" id="UP001314170">
    <property type="component" value="Unassembled WGS sequence"/>
</dbReference>
<sequence>MRALKSHPEFRKLSLPSFVRERERGEKGTGRKMSVYFGNIYGEERKALEGTLQMLSSTSSVYFAKQSKEDEIIEISESTTIVSETMSFTRVEVGKSRREDLGKKDTWNQMKEFMLFSGRLGGYWVVDLWAVDE</sequence>
<keyword evidence="2" id="KW-1185">Reference proteome</keyword>
<evidence type="ECO:0000313" key="1">
    <source>
        <dbReference type="EMBL" id="CAK7329623.1"/>
    </source>
</evidence>
<reference evidence="1 2" key="1">
    <citation type="submission" date="2024-01" db="EMBL/GenBank/DDBJ databases">
        <authorList>
            <person name="Waweru B."/>
        </authorList>
    </citation>
    <scope>NUCLEOTIDE SEQUENCE [LARGE SCALE GENOMIC DNA]</scope>
</reference>
<dbReference type="EMBL" id="CAWUPB010000913">
    <property type="protein sequence ID" value="CAK7329623.1"/>
    <property type="molecule type" value="Genomic_DNA"/>
</dbReference>
<accession>A0AAV1R6S7</accession>
<gene>
    <name evidence="1" type="ORF">DCAF_LOCUS7378</name>
</gene>
<organism evidence="1 2">
    <name type="scientific">Dovyalis caffra</name>
    <dbReference type="NCBI Taxonomy" id="77055"/>
    <lineage>
        <taxon>Eukaryota</taxon>
        <taxon>Viridiplantae</taxon>
        <taxon>Streptophyta</taxon>
        <taxon>Embryophyta</taxon>
        <taxon>Tracheophyta</taxon>
        <taxon>Spermatophyta</taxon>
        <taxon>Magnoliopsida</taxon>
        <taxon>eudicotyledons</taxon>
        <taxon>Gunneridae</taxon>
        <taxon>Pentapetalae</taxon>
        <taxon>rosids</taxon>
        <taxon>fabids</taxon>
        <taxon>Malpighiales</taxon>
        <taxon>Salicaceae</taxon>
        <taxon>Flacourtieae</taxon>
        <taxon>Dovyalis</taxon>
    </lineage>
</organism>